<dbReference type="SUPFAM" id="SSF46579">
    <property type="entry name" value="Prefoldin"/>
    <property type="match status" value="1"/>
</dbReference>
<dbReference type="GO" id="GO:0000122">
    <property type="term" value="P:negative regulation of transcription by RNA polymerase II"/>
    <property type="evidence" value="ECO:0007669"/>
    <property type="project" value="TreeGrafter"/>
</dbReference>
<protein>
    <submittedName>
        <fullName evidence="6">Unconventional prefoldin RPB5 interactor</fullName>
    </submittedName>
</protein>
<dbReference type="InterPro" id="IPR052255">
    <property type="entry name" value="RNA_pol_II_subunit5-mediator"/>
</dbReference>
<evidence type="ECO:0000256" key="4">
    <source>
        <dbReference type="SAM" id="MobiDB-lite"/>
    </source>
</evidence>
<feature type="compositionally biased region" description="Basic and acidic residues" evidence="4">
    <location>
        <begin position="304"/>
        <end position="314"/>
    </location>
</feature>
<organism evidence="5 6">
    <name type="scientific">Vanessa tameamea</name>
    <name type="common">Kamehameha butterfly</name>
    <dbReference type="NCBI Taxonomy" id="334116"/>
    <lineage>
        <taxon>Eukaryota</taxon>
        <taxon>Metazoa</taxon>
        <taxon>Ecdysozoa</taxon>
        <taxon>Arthropoda</taxon>
        <taxon>Hexapoda</taxon>
        <taxon>Insecta</taxon>
        <taxon>Pterygota</taxon>
        <taxon>Neoptera</taxon>
        <taxon>Endopterygota</taxon>
        <taxon>Lepidoptera</taxon>
        <taxon>Glossata</taxon>
        <taxon>Ditrysia</taxon>
        <taxon>Papilionoidea</taxon>
        <taxon>Nymphalidae</taxon>
        <taxon>Nymphalinae</taxon>
        <taxon>Vanessa</taxon>
    </lineage>
</organism>
<keyword evidence="2" id="KW-0539">Nucleus</keyword>
<name>A0A8B8I8Y6_VANTA</name>
<dbReference type="OrthoDB" id="274828at2759"/>
<evidence type="ECO:0000256" key="1">
    <source>
        <dbReference type="ARBA" id="ARBA00004123"/>
    </source>
</evidence>
<dbReference type="AlphaFoldDB" id="A0A8B8I8Y6"/>
<dbReference type="Gene3D" id="1.10.287.370">
    <property type="match status" value="1"/>
</dbReference>
<comment type="subcellular location">
    <subcellularLocation>
        <location evidence="1">Nucleus</location>
    </subcellularLocation>
</comment>
<gene>
    <name evidence="6" type="primary">LOC113398229</name>
</gene>
<feature type="compositionally biased region" description="Basic residues" evidence="4">
    <location>
        <begin position="145"/>
        <end position="154"/>
    </location>
</feature>
<dbReference type="InterPro" id="IPR004127">
    <property type="entry name" value="Prefoldin_subunit_alpha"/>
</dbReference>
<dbReference type="Pfam" id="PF02996">
    <property type="entry name" value="Prefoldin"/>
    <property type="match status" value="1"/>
</dbReference>
<dbReference type="GO" id="GO:0003714">
    <property type="term" value="F:transcription corepressor activity"/>
    <property type="evidence" value="ECO:0007669"/>
    <property type="project" value="TreeGrafter"/>
</dbReference>
<dbReference type="GeneID" id="113398229"/>
<dbReference type="PANTHER" id="PTHR15111">
    <property type="entry name" value="RNA POLYMERASE II SUBUNIT 5-MEDIATING PROTEIN NNX3"/>
    <property type="match status" value="1"/>
</dbReference>
<dbReference type="GO" id="GO:0019212">
    <property type="term" value="F:phosphatase inhibitor activity"/>
    <property type="evidence" value="ECO:0007669"/>
    <property type="project" value="TreeGrafter"/>
</dbReference>
<dbReference type="RefSeq" id="XP_026492646.2">
    <property type="nucleotide sequence ID" value="XM_026636861.2"/>
</dbReference>
<comment type="similarity">
    <text evidence="3">Belongs to the RNA polymerase II subunit 5-mediating protein family.</text>
</comment>
<evidence type="ECO:0000256" key="3">
    <source>
        <dbReference type="ARBA" id="ARBA00038295"/>
    </source>
</evidence>
<evidence type="ECO:0000256" key="2">
    <source>
        <dbReference type="ARBA" id="ARBA00023242"/>
    </source>
</evidence>
<reference evidence="5" key="1">
    <citation type="submission" date="2025-05" db="UniProtKB">
        <authorList>
            <consortium name="RefSeq"/>
        </authorList>
    </citation>
    <scope>NUCLEOTIDE SEQUENCE [LARGE SCALE GENOMIC DNA]</scope>
</reference>
<dbReference type="OMA" id="CMVPIGK"/>
<feature type="region of interest" description="Disordered" evidence="4">
    <location>
        <begin position="145"/>
        <end position="166"/>
    </location>
</feature>
<dbReference type="GO" id="GO:0005634">
    <property type="term" value="C:nucleus"/>
    <property type="evidence" value="ECO:0007669"/>
    <property type="project" value="UniProtKB-SubCell"/>
</dbReference>
<keyword evidence="5" id="KW-1185">Reference proteome</keyword>
<dbReference type="GO" id="GO:0003682">
    <property type="term" value="F:chromatin binding"/>
    <property type="evidence" value="ECO:0007669"/>
    <property type="project" value="TreeGrafter"/>
</dbReference>
<reference evidence="6" key="2">
    <citation type="submission" date="2025-08" db="UniProtKB">
        <authorList>
            <consortium name="RefSeq"/>
        </authorList>
    </citation>
    <scope>IDENTIFICATION</scope>
    <source>
        <tissue evidence="6">Whole body</tissue>
    </source>
</reference>
<dbReference type="PANTHER" id="PTHR15111:SF0">
    <property type="entry name" value="UNCONVENTIONAL PREFOLDIN RPB5 INTERACTOR 1"/>
    <property type="match status" value="1"/>
</dbReference>
<accession>A0A8B8I8Y6</accession>
<sequence>MNILRDIYRKSLLENEKNIQFWEDYLQNLNNLDFTVYCEKLKVPILVPIGHKILFRGDLKHTNEVTVALGADYFTKCSIKQAEILRQHRIKDAKSKLEEYYKEKGYLERQVSFGEENLYENSGQNLIEVCSEEEDMAWRKHHKEKVKQYKQRNSKTHEDSNNQMTDEELWLRLEELELQEELENELDHTTKHDSSIDESEENSYDSFIIKEDDISNIETEKQEQQEAHITHNIPKQTSKIDLLEQVIDRQKMLEIKLTEIKNRQRIQSKTENDLLSRLDEIEQLDELEDEMERLDDILEESSDDDSKHGEESNRIKKSITFADEEDNDTIDINFKHSDFESSKDSYDPKKGITKPSDIYDAFPNLFTNATTSILRKSKYDNVNIQNDNLICTEMQNKTHSVKKIEKKTICINDVIEKTDQKQNKVDSEDRPKSLFKKRRQQQKL</sequence>
<evidence type="ECO:0000313" key="6">
    <source>
        <dbReference type="RefSeq" id="XP_026492646.2"/>
    </source>
</evidence>
<dbReference type="InterPro" id="IPR009053">
    <property type="entry name" value="Prefoldin"/>
</dbReference>
<proteinExistence type="inferred from homology"/>
<dbReference type="Proteomes" id="UP001652626">
    <property type="component" value="Chromosome 2"/>
</dbReference>
<feature type="region of interest" description="Disordered" evidence="4">
    <location>
        <begin position="419"/>
        <end position="444"/>
    </location>
</feature>
<feature type="compositionally biased region" description="Basic residues" evidence="4">
    <location>
        <begin position="433"/>
        <end position="444"/>
    </location>
</feature>
<feature type="compositionally biased region" description="Basic and acidic residues" evidence="4">
    <location>
        <begin position="419"/>
        <end position="432"/>
    </location>
</feature>
<feature type="region of interest" description="Disordered" evidence="4">
    <location>
        <begin position="299"/>
        <end position="320"/>
    </location>
</feature>
<evidence type="ECO:0000313" key="5">
    <source>
        <dbReference type="Proteomes" id="UP001652626"/>
    </source>
</evidence>